<feature type="non-terminal residue" evidence="1">
    <location>
        <position position="1"/>
    </location>
</feature>
<protein>
    <submittedName>
        <fullName evidence="1">Uncharacterized protein</fullName>
    </submittedName>
</protein>
<proteinExistence type="predicted"/>
<name>A0A392U6G1_9FABA</name>
<keyword evidence="2" id="KW-1185">Reference proteome</keyword>
<organism evidence="1 2">
    <name type="scientific">Trifolium medium</name>
    <dbReference type="NCBI Taxonomy" id="97028"/>
    <lineage>
        <taxon>Eukaryota</taxon>
        <taxon>Viridiplantae</taxon>
        <taxon>Streptophyta</taxon>
        <taxon>Embryophyta</taxon>
        <taxon>Tracheophyta</taxon>
        <taxon>Spermatophyta</taxon>
        <taxon>Magnoliopsida</taxon>
        <taxon>eudicotyledons</taxon>
        <taxon>Gunneridae</taxon>
        <taxon>Pentapetalae</taxon>
        <taxon>rosids</taxon>
        <taxon>fabids</taxon>
        <taxon>Fabales</taxon>
        <taxon>Fabaceae</taxon>
        <taxon>Papilionoideae</taxon>
        <taxon>50 kb inversion clade</taxon>
        <taxon>NPAAA clade</taxon>
        <taxon>Hologalegina</taxon>
        <taxon>IRL clade</taxon>
        <taxon>Trifolieae</taxon>
        <taxon>Trifolium</taxon>
    </lineage>
</organism>
<dbReference type="Proteomes" id="UP000265520">
    <property type="component" value="Unassembled WGS sequence"/>
</dbReference>
<accession>A0A392U6G1</accession>
<dbReference type="AlphaFoldDB" id="A0A392U6G1"/>
<reference evidence="1 2" key="1">
    <citation type="journal article" date="2018" name="Front. Plant Sci.">
        <title>Red Clover (Trifolium pratense) and Zigzag Clover (T. medium) - A Picture of Genomic Similarities and Differences.</title>
        <authorList>
            <person name="Dluhosova J."/>
            <person name="Istvanek J."/>
            <person name="Nedelnik J."/>
            <person name="Repkova J."/>
        </authorList>
    </citation>
    <scope>NUCLEOTIDE SEQUENCE [LARGE SCALE GENOMIC DNA]</scope>
    <source>
        <strain evidence="2">cv. 10/8</strain>
        <tissue evidence="1">Leaf</tissue>
    </source>
</reference>
<comment type="caution">
    <text evidence="1">The sequence shown here is derived from an EMBL/GenBank/DDBJ whole genome shotgun (WGS) entry which is preliminary data.</text>
</comment>
<evidence type="ECO:0000313" key="2">
    <source>
        <dbReference type="Proteomes" id="UP000265520"/>
    </source>
</evidence>
<dbReference type="EMBL" id="LXQA010714718">
    <property type="protein sequence ID" value="MCI67325.1"/>
    <property type="molecule type" value="Genomic_DNA"/>
</dbReference>
<sequence length="57" mass="6152">GFWYLRAAQWYVARCASHGITTGSSSGSCAPRSPNWRVAQLSQAVEENLLGVARRAG</sequence>
<evidence type="ECO:0000313" key="1">
    <source>
        <dbReference type="EMBL" id="MCI67325.1"/>
    </source>
</evidence>